<comment type="cofactor">
    <cofactor evidence="1">
        <name>Zn(2+)</name>
        <dbReference type="ChEBI" id="CHEBI:29105"/>
    </cofactor>
</comment>
<dbReference type="CDD" id="cd01285">
    <property type="entry name" value="nucleoside_deaminase"/>
    <property type="match status" value="1"/>
</dbReference>
<dbReference type="OrthoDB" id="9802676at2"/>
<dbReference type="EMBL" id="MCGG01000013">
    <property type="protein sequence ID" value="OEJ68527.1"/>
    <property type="molecule type" value="Genomic_DNA"/>
</dbReference>
<dbReference type="AlphaFoldDB" id="A0A1E5Q9Y4"/>
<evidence type="ECO:0000313" key="11">
    <source>
        <dbReference type="Proteomes" id="UP000095347"/>
    </source>
</evidence>
<dbReference type="PROSITE" id="PS51747">
    <property type="entry name" value="CYT_DCMP_DEAMINASES_2"/>
    <property type="match status" value="1"/>
</dbReference>
<organism evidence="10 11">
    <name type="scientific">Magnetovibrio blakemorei</name>
    <dbReference type="NCBI Taxonomy" id="28181"/>
    <lineage>
        <taxon>Bacteria</taxon>
        <taxon>Pseudomonadati</taxon>
        <taxon>Pseudomonadota</taxon>
        <taxon>Alphaproteobacteria</taxon>
        <taxon>Rhodospirillales</taxon>
        <taxon>Magnetovibrionaceae</taxon>
        <taxon>Magnetovibrio</taxon>
    </lineage>
</organism>
<sequence length="156" mass="17235">MTNIETDPLMHLAYEQALKSYHEGGLPIGAVLVDRAAGTLIAVGHNRRVQDGNPILHGEMVCLQNAGRRKTYKGLTLYTTLSPCMMCSGTIVQFGIEKVVVGEKRNFEGNIDFLRQKGVEVMLLDDPECTALMKKFIAEQPELWGEDIAEEVADKA</sequence>
<feature type="domain" description="CMP/dCMP-type deaminase" evidence="9">
    <location>
        <begin position="4"/>
        <end position="122"/>
    </location>
</feature>
<evidence type="ECO:0000256" key="8">
    <source>
        <dbReference type="ARBA" id="ARBA00060693"/>
    </source>
</evidence>
<comment type="subunit">
    <text evidence="3">Homodimer.</text>
</comment>
<evidence type="ECO:0000313" key="10">
    <source>
        <dbReference type="EMBL" id="OEJ68527.1"/>
    </source>
</evidence>
<comment type="pathway">
    <text evidence="8">Pyrimidine metabolism.</text>
</comment>
<dbReference type="GO" id="GO:0005737">
    <property type="term" value="C:cytoplasm"/>
    <property type="evidence" value="ECO:0007669"/>
    <property type="project" value="UniProtKB-SubCell"/>
</dbReference>
<keyword evidence="4" id="KW-0963">Cytoplasm</keyword>
<proteinExistence type="predicted"/>
<evidence type="ECO:0000256" key="3">
    <source>
        <dbReference type="ARBA" id="ARBA00011738"/>
    </source>
</evidence>
<accession>A0A1E5Q9Y4</accession>
<dbReference type="RefSeq" id="WP_069957190.1">
    <property type="nucleotide sequence ID" value="NZ_MCGG01000013.1"/>
</dbReference>
<keyword evidence="5" id="KW-0479">Metal-binding</keyword>
<evidence type="ECO:0000256" key="5">
    <source>
        <dbReference type="ARBA" id="ARBA00022723"/>
    </source>
</evidence>
<comment type="subcellular location">
    <subcellularLocation>
        <location evidence="2">Cytoplasm</location>
    </subcellularLocation>
</comment>
<dbReference type="PANTHER" id="PTHR11079:SF190">
    <property type="entry name" value="CYTOSINE DEAMINASE"/>
    <property type="match status" value="1"/>
</dbReference>
<dbReference type="Gene3D" id="3.40.140.10">
    <property type="entry name" value="Cytidine Deaminase, domain 2"/>
    <property type="match status" value="1"/>
</dbReference>
<keyword evidence="7" id="KW-0862">Zinc</keyword>
<evidence type="ECO:0000256" key="1">
    <source>
        <dbReference type="ARBA" id="ARBA00001947"/>
    </source>
</evidence>
<dbReference type="InterPro" id="IPR016193">
    <property type="entry name" value="Cytidine_deaminase-like"/>
</dbReference>
<reference evidence="11" key="1">
    <citation type="submission" date="2016-07" db="EMBL/GenBank/DDBJ databases">
        <authorList>
            <person name="Florea S."/>
            <person name="Webb J.S."/>
            <person name="Jaromczyk J."/>
            <person name="Schardl C.L."/>
        </authorList>
    </citation>
    <scope>NUCLEOTIDE SEQUENCE [LARGE SCALE GENOMIC DNA]</scope>
    <source>
        <strain evidence="11">MV-1</strain>
    </source>
</reference>
<dbReference type="STRING" id="28181.BEN30_06270"/>
<dbReference type="GO" id="GO:0072527">
    <property type="term" value="P:pyrimidine-containing compound metabolic process"/>
    <property type="evidence" value="ECO:0007669"/>
    <property type="project" value="UniProtKB-ARBA"/>
</dbReference>
<dbReference type="Pfam" id="PF00383">
    <property type="entry name" value="dCMP_cyt_deam_1"/>
    <property type="match status" value="1"/>
</dbReference>
<dbReference type="SUPFAM" id="SSF53927">
    <property type="entry name" value="Cytidine deaminase-like"/>
    <property type="match status" value="1"/>
</dbReference>
<dbReference type="GO" id="GO:0008835">
    <property type="term" value="F:diaminohydroxyphosphoribosylaminopyrimidine deaminase activity"/>
    <property type="evidence" value="ECO:0007669"/>
    <property type="project" value="TreeGrafter"/>
</dbReference>
<evidence type="ECO:0000256" key="7">
    <source>
        <dbReference type="ARBA" id="ARBA00022833"/>
    </source>
</evidence>
<evidence type="ECO:0000256" key="4">
    <source>
        <dbReference type="ARBA" id="ARBA00022490"/>
    </source>
</evidence>
<dbReference type="FunFam" id="3.40.140.10:FF:000016">
    <property type="entry name" value="Cytosine deaminase"/>
    <property type="match status" value="1"/>
</dbReference>
<name>A0A1E5Q9Y4_9PROT</name>
<evidence type="ECO:0000256" key="6">
    <source>
        <dbReference type="ARBA" id="ARBA00022801"/>
    </source>
</evidence>
<dbReference type="PANTHER" id="PTHR11079">
    <property type="entry name" value="CYTOSINE DEAMINASE FAMILY MEMBER"/>
    <property type="match status" value="1"/>
</dbReference>
<protein>
    <submittedName>
        <fullName evidence="10">tRNA-specific adenosine deaminase</fullName>
    </submittedName>
</protein>
<keyword evidence="11" id="KW-1185">Reference proteome</keyword>
<evidence type="ECO:0000256" key="2">
    <source>
        <dbReference type="ARBA" id="ARBA00004496"/>
    </source>
</evidence>
<comment type="caution">
    <text evidence="10">The sequence shown here is derived from an EMBL/GenBank/DDBJ whole genome shotgun (WGS) entry which is preliminary data.</text>
</comment>
<gene>
    <name evidence="10" type="ORF">BEN30_06270</name>
</gene>
<dbReference type="GO" id="GO:0046872">
    <property type="term" value="F:metal ion binding"/>
    <property type="evidence" value="ECO:0007669"/>
    <property type="project" value="UniProtKB-KW"/>
</dbReference>
<dbReference type="Proteomes" id="UP000095347">
    <property type="component" value="Unassembled WGS sequence"/>
</dbReference>
<evidence type="ECO:0000259" key="9">
    <source>
        <dbReference type="PROSITE" id="PS51747"/>
    </source>
</evidence>
<dbReference type="InterPro" id="IPR002125">
    <property type="entry name" value="CMP_dCMP_dom"/>
</dbReference>
<dbReference type="GO" id="GO:0055086">
    <property type="term" value="P:nucleobase-containing small molecule metabolic process"/>
    <property type="evidence" value="ECO:0007669"/>
    <property type="project" value="UniProtKB-ARBA"/>
</dbReference>
<keyword evidence="6" id="KW-0378">Hydrolase</keyword>